<evidence type="ECO:0000313" key="2">
    <source>
        <dbReference type="EMBL" id="MBU2872660.1"/>
    </source>
</evidence>
<dbReference type="RefSeq" id="WP_216006571.1">
    <property type="nucleotide sequence ID" value="NZ_JAHKPV010000001.1"/>
</dbReference>
<keyword evidence="1" id="KW-0812">Transmembrane</keyword>
<evidence type="ECO:0000313" key="3">
    <source>
        <dbReference type="Proteomes" id="UP000753376"/>
    </source>
</evidence>
<dbReference type="Proteomes" id="UP000753376">
    <property type="component" value="Unassembled WGS sequence"/>
</dbReference>
<dbReference type="EMBL" id="JAHKPV010000001">
    <property type="protein sequence ID" value="MBU2872660.1"/>
    <property type="molecule type" value="Genomic_DNA"/>
</dbReference>
<feature type="transmembrane region" description="Helical" evidence="1">
    <location>
        <begin position="24"/>
        <end position="42"/>
    </location>
</feature>
<keyword evidence="3" id="KW-1185">Reference proteome</keyword>
<comment type="caution">
    <text evidence="2">The sequence shown here is derived from an EMBL/GenBank/DDBJ whole genome shotgun (WGS) entry which is preliminary data.</text>
</comment>
<evidence type="ECO:0000256" key="1">
    <source>
        <dbReference type="SAM" id="Phobius"/>
    </source>
</evidence>
<keyword evidence="1" id="KW-1133">Transmembrane helix</keyword>
<gene>
    <name evidence="2" type="ORF">KO508_01455</name>
</gene>
<protein>
    <submittedName>
        <fullName evidence="2">Uncharacterized protein</fullName>
    </submittedName>
</protein>
<organism evidence="2 3">
    <name type="scientific">Marinobacter salexigens</name>
    <dbReference type="NCBI Taxonomy" id="1925763"/>
    <lineage>
        <taxon>Bacteria</taxon>
        <taxon>Pseudomonadati</taxon>
        <taxon>Pseudomonadota</taxon>
        <taxon>Gammaproteobacteria</taxon>
        <taxon>Pseudomonadales</taxon>
        <taxon>Marinobacteraceae</taxon>
        <taxon>Marinobacter</taxon>
    </lineage>
</organism>
<feature type="transmembrane region" description="Helical" evidence="1">
    <location>
        <begin position="90"/>
        <end position="110"/>
    </location>
</feature>
<proteinExistence type="predicted"/>
<feature type="transmembrane region" description="Helical" evidence="1">
    <location>
        <begin position="155"/>
        <end position="173"/>
    </location>
</feature>
<feature type="transmembrane region" description="Helical" evidence="1">
    <location>
        <begin position="117"/>
        <end position="135"/>
    </location>
</feature>
<accession>A0ABS6A586</accession>
<keyword evidence="1" id="KW-0472">Membrane</keyword>
<feature type="transmembrane region" description="Helical" evidence="1">
    <location>
        <begin position="49"/>
        <end position="70"/>
    </location>
</feature>
<name>A0ABS6A586_9GAMM</name>
<sequence>MKLAFILGGAFKDVLWNIAPLSKALALPFSVIILISLLYLFELSPLSELLLIIFGGIVQAVLAVVVHRVLILGSGAVPQWGITSLSKREASFFLHAFFLSFLAIPFLPLLFIPGIGWVLCLIGASWLMGRLSLALPGVAVEGGVFFNESWKITRGYQITITLTMIAAIAAAYGPRALALLGPEMAVLSIIAAGMGTVLAVAVLSRAYLLMVDTNGPETGEANL</sequence>
<feature type="transmembrane region" description="Helical" evidence="1">
    <location>
        <begin position="185"/>
        <end position="208"/>
    </location>
</feature>
<reference evidence="2 3" key="1">
    <citation type="submission" date="2021-05" db="EMBL/GenBank/DDBJ databases">
        <title>Draft genomes of bacteria isolated from model marine particles.</title>
        <authorList>
            <person name="Datta M.S."/>
            <person name="Schwartzman J.A."/>
            <person name="Enke T.N."/>
            <person name="Saavedra J."/>
            <person name="Cermak N."/>
            <person name="Cordero O.X."/>
        </authorList>
    </citation>
    <scope>NUCLEOTIDE SEQUENCE [LARGE SCALE GENOMIC DNA]</scope>
    <source>
        <strain evidence="2 3">D2M19</strain>
    </source>
</reference>